<dbReference type="STRING" id="247279.NIES1031_15065"/>
<dbReference type="Proteomes" id="UP000185984">
    <property type="component" value="Unassembled WGS sequence"/>
</dbReference>
<sequence length="194" mass="22003">MKSLLHSWYKTLCSWRRFIVLCLLCVCCQFMLGMPVAFAGISDDNFEGNVFILYGGNASLVPPKVKLEESLKRDKPTLLIFYVDDSSDCKQYAPVVTRLQAFYGRLVDFIPASVDTIALKETYTPTEPGYYYSGVVPQLVVFNQSGDVVLNETGQVPFEKVDDVFRDLFNLLPRSESVELKRRPINEFSSELAE</sequence>
<dbReference type="Gene3D" id="3.40.30.10">
    <property type="entry name" value="Glutaredoxin"/>
    <property type="match status" value="1"/>
</dbReference>
<name>A0A1U7HM76_9CHRO</name>
<dbReference type="InterPro" id="IPR036249">
    <property type="entry name" value="Thioredoxin-like_sf"/>
</dbReference>
<reference evidence="2 3" key="1">
    <citation type="submission" date="2016-11" db="EMBL/GenBank/DDBJ databases">
        <title>Draft Genome Sequences of Nine Cyanobacterial Strains from Diverse Habitats.</title>
        <authorList>
            <person name="Zhu T."/>
            <person name="Hou S."/>
            <person name="Lu X."/>
            <person name="Hess W.R."/>
        </authorList>
    </citation>
    <scope>NUCLEOTIDE SEQUENCE [LARGE SCALE GENOMIC DNA]</scope>
    <source>
        <strain evidence="2 3">5.2 s.c.1</strain>
    </source>
</reference>
<evidence type="ECO:0000313" key="3">
    <source>
        <dbReference type="Proteomes" id="UP000185984"/>
    </source>
</evidence>
<proteinExistence type="predicted"/>
<gene>
    <name evidence="2" type="ORF">NIES1031_15065</name>
</gene>
<comment type="caution">
    <text evidence="2">The sequence shown here is derived from an EMBL/GenBank/DDBJ whole genome shotgun (WGS) entry which is preliminary data.</text>
</comment>
<keyword evidence="3" id="KW-1185">Reference proteome</keyword>
<feature type="signal peptide" evidence="1">
    <location>
        <begin position="1"/>
        <end position="39"/>
    </location>
</feature>
<dbReference type="InterPro" id="IPR048069">
    <property type="entry name" value="Thylak_slr1796"/>
</dbReference>
<organism evidence="2 3">
    <name type="scientific">Chroogloeocystis siderophila 5.2 s.c.1</name>
    <dbReference type="NCBI Taxonomy" id="247279"/>
    <lineage>
        <taxon>Bacteria</taxon>
        <taxon>Bacillati</taxon>
        <taxon>Cyanobacteriota</taxon>
        <taxon>Cyanophyceae</taxon>
        <taxon>Oscillatoriophycideae</taxon>
        <taxon>Chroococcales</taxon>
        <taxon>Chroococcaceae</taxon>
        <taxon>Chroogloeocystis</taxon>
    </lineage>
</organism>
<keyword evidence="1" id="KW-0732">Signal</keyword>
<feature type="chain" id="PRO_5012075321" evidence="1">
    <location>
        <begin position="40"/>
        <end position="194"/>
    </location>
</feature>
<dbReference type="OrthoDB" id="423037at2"/>
<evidence type="ECO:0000313" key="2">
    <source>
        <dbReference type="EMBL" id="OKH24625.1"/>
    </source>
</evidence>
<dbReference type="NCBIfam" id="NF038096">
    <property type="entry name" value="thylak_slr1796"/>
    <property type="match status" value="1"/>
</dbReference>
<accession>A0A1U7HM76</accession>
<dbReference type="SUPFAM" id="SSF52833">
    <property type="entry name" value="Thioredoxin-like"/>
    <property type="match status" value="1"/>
</dbReference>
<dbReference type="AlphaFoldDB" id="A0A1U7HM76"/>
<evidence type="ECO:0000256" key="1">
    <source>
        <dbReference type="SAM" id="SignalP"/>
    </source>
</evidence>
<protein>
    <submittedName>
        <fullName evidence="2">Thioredoxin family protein</fullName>
    </submittedName>
</protein>
<dbReference type="EMBL" id="MRCC01000012">
    <property type="protein sequence ID" value="OKH24625.1"/>
    <property type="molecule type" value="Genomic_DNA"/>
</dbReference>